<evidence type="ECO:0000313" key="2">
    <source>
        <dbReference type="EMBL" id="KAK1656179.1"/>
    </source>
</evidence>
<dbReference type="Gene3D" id="3.40.50.720">
    <property type="entry name" value="NAD(P)-binding Rossmann-like Domain"/>
    <property type="match status" value="1"/>
</dbReference>
<accession>A0AAJ0EP25</accession>
<comment type="caution">
    <text evidence="2">The sequence shown here is derived from an EMBL/GenBank/DDBJ whole genome shotgun (WGS) entry which is preliminary data.</text>
</comment>
<dbReference type="RefSeq" id="XP_060452223.1">
    <property type="nucleotide sequence ID" value="XM_060589354.1"/>
</dbReference>
<dbReference type="Proteomes" id="UP001243989">
    <property type="component" value="Unassembled WGS sequence"/>
</dbReference>
<dbReference type="PANTHER" id="PTHR11695:SF294">
    <property type="entry name" value="RETICULON-4-INTERACTING PROTEIN 1, MITOCHONDRIAL"/>
    <property type="match status" value="1"/>
</dbReference>
<dbReference type="InterPro" id="IPR011032">
    <property type="entry name" value="GroES-like_sf"/>
</dbReference>
<dbReference type="Pfam" id="PF13602">
    <property type="entry name" value="ADH_zinc_N_2"/>
    <property type="match status" value="1"/>
</dbReference>
<dbReference type="Pfam" id="PF08240">
    <property type="entry name" value="ADH_N"/>
    <property type="match status" value="1"/>
</dbReference>
<evidence type="ECO:0000313" key="3">
    <source>
        <dbReference type="Proteomes" id="UP001243989"/>
    </source>
</evidence>
<reference evidence="2" key="1">
    <citation type="submission" date="2021-06" db="EMBL/GenBank/DDBJ databases">
        <title>Comparative genomics, transcriptomics and evolutionary studies reveal genomic signatures of adaptation to plant cell wall in hemibiotrophic fungi.</title>
        <authorList>
            <consortium name="DOE Joint Genome Institute"/>
            <person name="Baroncelli R."/>
            <person name="Diaz J.F."/>
            <person name="Benocci T."/>
            <person name="Peng M."/>
            <person name="Battaglia E."/>
            <person name="Haridas S."/>
            <person name="Andreopoulos W."/>
            <person name="Labutti K."/>
            <person name="Pangilinan J."/>
            <person name="Floch G.L."/>
            <person name="Makela M.R."/>
            <person name="Henrissat B."/>
            <person name="Grigoriev I.V."/>
            <person name="Crouch J.A."/>
            <person name="De Vries R.P."/>
            <person name="Sukno S.A."/>
            <person name="Thon M.R."/>
        </authorList>
    </citation>
    <scope>NUCLEOTIDE SEQUENCE</scope>
    <source>
        <strain evidence="2">CBS 102054</strain>
    </source>
</reference>
<sequence>MVNKMKAIQILGDKKSPKIIPNTITPKPTPQGAEILVRVHAAGVTGDELGWPELYETASRIPGHELSGTVDELGPGYTGDLVIGQEVFAFTSADRGQCQAEYVACLPDEVASKPAAISHLEAAALPIPILTAWEAAMDHGEITADMTVLVAGASGAVGFIAVQLVAQFTGAHVLALASPRHHEALRQLGAEVLDYNESDWASSIGAVDVVIDMVGGSILRKAWEIVAEDGIIITVADPPPPWAFGNVVPEESVGRHGLRYKYFIVWPNAERLCRASEMIEAGALKALVVKSFPFAEAVQAWEYSRQRDKGSKVVIEFK</sequence>
<dbReference type="InterPro" id="IPR020843">
    <property type="entry name" value="ER"/>
</dbReference>
<dbReference type="InterPro" id="IPR036291">
    <property type="entry name" value="NAD(P)-bd_dom_sf"/>
</dbReference>
<protein>
    <submittedName>
        <fullName evidence="2">Zinc-binding dehydrogenase</fullName>
    </submittedName>
</protein>
<dbReference type="InterPro" id="IPR013154">
    <property type="entry name" value="ADH-like_N"/>
</dbReference>
<dbReference type="GeneID" id="85474216"/>
<gene>
    <name evidence="2" type="ORF">BDP81DRAFT_414344</name>
</gene>
<dbReference type="AlphaFoldDB" id="A0AAJ0EP25"/>
<organism evidence="2 3">
    <name type="scientific">Colletotrichum phormii</name>
    <dbReference type="NCBI Taxonomy" id="359342"/>
    <lineage>
        <taxon>Eukaryota</taxon>
        <taxon>Fungi</taxon>
        <taxon>Dikarya</taxon>
        <taxon>Ascomycota</taxon>
        <taxon>Pezizomycotina</taxon>
        <taxon>Sordariomycetes</taxon>
        <taxon>Hypocreomycetidae</taxon>
        <taxon>Glomerellales</taxon>
        <taxon>Glomerellaceae</taxon>
        <taxon>Colletotrichum</taxon>
        <taxon>Colletotrichum acutatum species complex</taxon>
    </lineage>
</organism>
<dbReference type="Gene3D" id="3.90.180.10">
    <property type="entry name" value="Medium-chain alcohol dehydrogenases, catalytic domain"/>
    <property type="match status" value="1"/>
</dbReference>
<dbReference type="PANTHER" id="PTHR11695">
    <property type="entry name" value="ALCOHOL DEHYDROGENASE RELATED"/>
    <property type="match status" value="1"/>
</dbReference>
<dbReference type="EMBL" id="JAHMHQ010000001">
    <property type="protein sequence ID" value="KAK1656179.1"/>
    <property type="molecule type" value="Genomic_DNA"/>
</dbReference>
<feature type="domain" description="Enoyl reductase (ER)" evidence="1">
    <location>
        <begin position="12"/>
        <end position="315"/>
    </location>
</feature>
<dbReference type="SMART" id="SM00829">
    <property type="entry name" value="PKS_ER"/>
    <property type="match status" value="1"/>
</dbReference>
<dbReference type="SUPFAM" id="SSF51735">
    <property type="entry name" value="NAD(P)-binding Rossmann-fold domains"/>
    <property type="match status" value="1"/>
</dbReference>
<dbReference type="GO" id="GO:0016491">
    <property type="term" value="F:oxidoreductase activity"/>
    <property type="evidence" value="ECO:0007669"/>
    <property type="project" value="InterPro"/>
</dbReference>
<dbReference type="InterPro" id="IPR050700">
    <property type="entry name" value="YIM1/Zinc_Alcohol_DH_Fams"/>
</dbReference>
<dbReference type="CDD" id="cd05289">
    <property type="entry name" value="MDR_like_2"/>
    <property type="match status" value="1"/>
</dbReference>
<keyword evidence="3" id="KW-1185">Reference proteome</keyword>
<name>A0AAJ0EP25_9PEZI</name>
<evidence type="ECO:0000259" key="1">
    <source>
        <dbReference type="SMART" id="SM00829"/>
    </source>
</evidence>
<proteinExistence type="predicted"/>
<dbReference type="SUPFAM" id="SSF50129">
    <property type="entry name" value="GroES-like"/>
    <property type="match status" value="1"/>
</dbReference>